<dbReference type="Proteomes" id="UP000190065">
    <property type="component" value="Unassembled WGS sequence"/>
</dbReference>
<evidence type="ECO:0000259" key="1">
    <source>
        <dbReference type="Pfam" id="PF17657"/>
    </source>
</evidence>
<accession>A0A1T4KED7</accession>
<dbReference type="AlphaFoldDB" id="A0A1T4KED7"/>
<reference evidence="2 3" key="1">
    <citation type="submission" date="2017-02" db="EMBL/GenBank/DDBJ databases">
        <authorList>
            <person name="Peterson S.W."/>
        </authorList>
    </citation>
    <scope>NUCLEOTIDE SEQUENCE [LARGE SCALE GENOMIC DNA]</scope>
    <source>
        <strain evidence="2 3">ATCC 43324</strain>
    </source>
</reference>
<evidence type="ECO:0000313" key="2">
    <source>
        <dbReference type="EMBL" id="SJZ40737.1"/>
    </source>
</evidence>
<organism evidence="2 3">
    <name type="scientific">Segatella oulorum</name>
    <dbReference type="NCBI Taxonomy" id="28136"/>
    <lineage>
        <taxon>Bacteria</taxon>
        <taxon>Pseudomonadati</taxon>
        <taxon>Bacteroidota</taxon>
        <taxon>Bacteroidia</taxon>
        <taxon>Bacteroidales</taxon>
        <taxon>Prevotellaceae</taxon>
        <taxon>Segatella</taxon>
    </lineage>
</organism>
<feature type="domain" description="DNA polymerase III alpha subunit finger" evidence="1">
    <location>
        <begin position="22"/>
        <end position="117"/>
    </location>
</feature>
<dbReference type="Pfam" id="PF17657">
    <property type="entry name" value="DNA_pol3_finger"/>
    <property type="match status" value="1"/>
</dbReference>
<proteinExistence type="predicted"/>
<gene>
    <name evidence="2" type="ORF">SAMN02745202_00007</name>
</gene>
<sequence length="118" mass="13685">MRQQRMTEEKTKRLITLALPLISEYPLDDEATFKLFQNADTDGIFMMESDWDKYDLKLIKSANIDELTVTLALSHGLALNPYIYTYIKLNHIKPFTYPRMVEIPEIASILADTRGMLL</sequence>
<dbReference type="EMBL" id="FUXK01000001">
    <property type="protein sequence ID" value="SJZ40737.1"/>
    <property type="molecule type" value="Genomic_DNA"/>
</dbReference>
<evidence type="ECO:0000313" key="3">
    <source>
        <dbReference type="Proteomes" id="UP000190065"/>
    </source>
</evidence>
<dbReference type="InterPro" id="IPR040982">
    <property type="entry name" value="DNA_pol3_finger"/>
</dbReference>
<dbReference type="RefSeq" id="WP_025069695.1">
    <property type="nucleotide sequence ID" value="NZ_FUXK01000001.1"/>
</dbReference>
<name>A0A1T4KED7_9BACT</name>
<dbReference type="STRING" id="28136.SAMN02745202_00007"/>
<protein>
    <submittedName>
        <fullName evidence="2">DNA polymerase III alpha subunit</fullName>
    </submittedName>
</protein>